<feature type="region of interest" description="Disordered" evidence="1">
    <location>
        <begin position="133"/>
        <end position="231"/>
    </location>
</feature>
<evidence type="ECO:0000313" key="3">
    <source>
        <dbReference type="Proteomes" id="UP000707451"/>
    </source>
</evidence>
<feature type="compositionally biased region" description="Basic and acidic residues" evidence="1">
    <location>
        <begin position="392"/>
        <end position="402"/>
    </location>
</feature>
<dbReference type="OrthoDB" id="2439370at2759"/>
<dbReference type="EMBL" id="JAHRHY010000008">
    <property type="protein sequence ID" value="KAG9067185.1"/>
    <property type="molecule type" value="Genomic_DNA"/>
</dbReference>
<feature type="compositionally biased region" description="Polar residues" evidence="1">
    <location>
        <begin position="45"/>
        <end position="65"/>
    </location>
</feature>
<feature type="compositionally biased region" description="Low complexity" evidence="1">
    <location>
        <begin position="200"/>
        <end position="218"/>
    </location>
</feature>
<feature type="compositionally biased region" description="Low complexity" evidence="1">
    <location>
        <begin position="249"/>
        <end position="263"/>
    </location>
</feature>
<evidence type="ECO:0000256" key="1">
    <source>
        <dbReference type="SAM" id="MobiDB-lite"/>
    </source>
</evidence>
<feature type="compositionally biased region" description="Low complexity" evidence="1">
    <location>
        <begin position="279"/>
        <end position="298"/>
    </location>
</feature>
<comment type="caution">
    <text evidence="2">The sequence shown here is derived from an EMBL/GenBank/DDBJ whole genome shotgun (WGS) entry which is preliminary data.</text>
</comment>
<reference evidence="2" key="1">
    <citation type="submission" date="2021-06" db="EMBL/GenBank/DDBJ databases">
        <title>Genome Sequence of Mortierella hyaline Strain SCG-10, a Cold-Adapted, Nitrate-Reducing Fungus Isolated from Soil in Minnesota, USA.</title>
        <authorList>
            <person name="Aldossari N."/>
        </authorList>
    </citation>
    <scope>NUCLEOTIDE SEQUENCE</scope>
    <source>
        <strain evidence="2">SCG-10</strain>
    </source>
</reference>
<evidence type="ECO:0000313" key="2">
    <source>
        <dbReference type="EMBL" id="KAG9067185.1"/>
    </source>
</evidence>
<dbReference type="AlphaFoldDB" id="A0A9P7XTQ6"/>
<gene>
    <name evidence="2" type="ORF">KI688_011966</name>
</gene>
<feature type="region of interest" description="Disordered" evidence="1">
    <location>
        <begin position="245"/>
        <end position="299"/>
    </location>
</feature>
<feature type="compositionally biased region" description="Polar residues" evidence="1">
    <location>
        <begin position="460"/>
        <end position="473"/>
    </location>
</feature>
<name>A0A9P7XTQ6_9FUNG</name>
<feature type="compositionally biased region" description="Low complexity" evidence="1">
    <location>
        <begin position="90"/>
        <end position="102"/>
    </location>
</feature>
<accession>A0A9P7XTQ6</accession>
<dbReference type="Proteomes" id="UP000707451">
    <property type="component" value="Unassembled WGS sequence"/>
</dbReference>
<feature type="compositionally biased region" description="Basic and acidic residues" evidence="1">
    <location>
        <begin position="439"/>
        <end position="452"/>
    </location>
</feature>
<feature type="compositionally biased region" description="Basic and acidic residues" evidence="1">
    <location>
        <begin position="190"/>
        <end position="199"/>
    </location>
</feature>
<keyword evidence="3" id="KW-1185">Reference proteome</keyword>
<feature type="compositionally biased region" description="Polar residues" evidence="1">
    <location>
        <begin position="103"/>
        <end position="115"/>
    </location>
</feature>
<sequence>MWSAKDKKQRPPTPRWDPSIIVSPTTSLLHQRRTNPKAGRPHPLFSQNLLTESNYSDPPYQQQHDYLQTSPSLTSSFATGHFADVQQNPTSTSQLQQTISTTVNPRHVSSATQPDHTVHDGSLFAMHSSLPQVSFAKPNPRTREPTPLSSVISPSSSSTLASSQWDSQNVSPWPHRSHSDPSDQSAAEGHVTDESDSHMDVGSSSSSSAAPRVVHPVVTGGKCPRHQYSGKNLALIRPSRLSFVKTAGSSDDQSSSSPQIPVSKIPTPLSRKRTAYPGSTSSSSSSTTPSSVTLSPLSDEPRTEMDLLVRQYNIDIERQLRDIMNVKLPRLFMNCDALVHSMTKTLRPISAALGHIHDFGQLPAREFQQPKPDDAYMGVIKEEEEATQCDEPNVHDGRDQERTTPPTKAHVKQLSESPPFATTAYDESDSKISPQQSDASRDSSSGERSEAGRKRKRDQVLTSERSGSTSDNTPLLPESTYDDEHAAPGGGAIARPGLGPVSQTQSPPRPPVDKKGPLSMPSHAGDINPQATTIKANRELTGCMNSFMDCCIQLQLYLQQPVQTASLVGRNDVFDSPPYNVLTPVHHSSRSDTLGLANPLGIQHPSVQMKLKVDLLDRMDAHRLKDTASKIRADGRALSDEGTCLTIDGRERDGARQSVLTQLQEYLEQLDQRHSNQLRYGTMKLQSSCATLHQMLQSVFG</sequence>
<feature type="region of interest" description="Disordered" evidence="1">
    <location>
        <begin position="87"/>
        <end position="119"/>
    </location>
</feature>
<protein>
    <submittedName>
        <fullName evidence="2">Uncharacterized protein</fullName>
    </submittedName>
</protein>
<organism evidence="2 3">
    <name type="scientific">Linnemannia hyalina</name>
    <dbReference type="NCBI Taxonomy" id="64524"/>
    <lineage>
        <taxon>Eukaryota</taxon>
        <taxon>Fungi</taxon>
        <taxon>Fungi incertae sedis</taxon>
        <taxon>Mucoromycota</taxon>
        <taxon>Mortierellomycotina</taxon>
        <taxon>Mortierellomycetes</taxon>
        <taxon>Mortierellales</taxon>
        <taxon>Mortierellaceae</taxon>
        <taxon>Linnemannia</taxon>
    </lineage>
</organism>
<feature type="region of interest" description="Disordered" evidence="1">
    <location>
        <begin position="1"/>
        <end position="65"/>
    </location>
</feature>
<proteinExistence type="predicted"/>
<feature type="region of interest" description="Disordered" evidence="1">
    <location>
        <begin position="384"/>
        <end position="529"/>
    </location>
</feature>
<feature type="compositionally biased region" description="Low complexity" evidence="1">
    <location>
        <begin position="149"/>
        <end position="167"/>
    </location>
</feature>